<name>A0A857DMJ3_9FIRM</name>
<accession>A0A857DMJ3</accession>
<dbReference type="AlphaFoldDB" id="A0A857DMJ3"/>
<sequence length="286" mass="32478">MPKFSIADLIINILAPDWAIHENFKLFTTKEGEPDIECRVIFKGHQDISVEGAQLIMETPKSKIYKINGNIFNISGDRKAYSITSKDWTTYKIYIDSEYNDPNNEEIIQKVKNGILASLRDLLIGALAQKDGLIIHSSTIIWKDKGIVFSAPSETGKTTHTLLWQQMYQTPVLDGDVTACRINKDTPVVYGLPWCGTSGQFINASVPLGAIVFLQQSQENSIIKLDFQEAFLRLTARCFLLPWNQRLMDQYLNTIQKIVEKVNCYLLNCLPNQESVELVKECLKKQ</sequence>
<evidence type="ECO:0000313" key="2">
    <source>
        <dbReference type="Proteomes" id="UP000430508"/>
    </source>
</evidence>
<evidence type="ECO:0000313" key="1">
    <source>
        <dbReference type="EMBL" id="QHA01931.1"/>
    </source>
</evidence>
<reference evidence="1 2" key="1">
    <citation type="submission" date="2019-12" db="EMBL/GenBank/DDBJ databases">
        <title>Sequence classification of anaerobic respiratory reductive dehalogenases: First we see many, then we see few.</title>
        <authorList>
            <person name="Molenda O."/>
            <person name="Puentes Jacome L.A."/>
            <person name="Cao X."/>
            <person name="Nesbo C.L."/>
            <person name="Tang S."/>
            <person name="Morson N."/>
            <person name="Patron J."/>
            <person name="Lomheim L."/>
            <person name="Wishart D.S."/>
            <person name="Edwards E.A."/>
        </authorList>
    </citation>
    <scope>NUCLEOTIDE SEQUENCE [LARGE SCALE GENOMIC DNA]</scope>
    <source>
        <strain evidence="1 2">12DCA</strain>
    </source>
</reference>
<proteinExistence type="predicted"/>
<gene>
    <name evidence="1" type="ORF">GQ588_10030</name>
</gene>
<dbReference type="Proteomes" id="UP000430508">
    <property type="component" value="Chromosome"/>
</dbReference>
<organism evidence="1 2">
    <name type="scientific">Dehalobacter restrictus</name>
    <dbReference type="NCBI Taxonomy" id="55583"/>
    <lineage>
        <taxon>Bacteria</taxon>
        <taxon>Bacillati</taxon>
        <taxon>Bacillota</taxon>
        <taxon>Clostridia</taxon>
        <taxon>Eubacteriales</taxon>
        <taxon>Desulfitobacteriaceae</taxon>
        <taxon>Dehalobacter</taxon>
    </lineage>
</organism>
<evidence type="ECO:0008006" key="3">
    <source>
        <dbReference type="Google" id="ProtNLM"/>
    </source>
</evidence>
<dbReference type="EMBL" id="CP046996">
    <property type="protein sequence ID" value="QHA01931.1"/>
    <property type="molecule type" value="Genomic_DNA"/>
</dbReference>
<protein>
    <recommendedName>
        <fullName evidence="3">SynChlorMet cassette protein ScmC</fullName>
    </recommendedName>
</protein>